<dbReference type="AlphaFoldDB" id="A0P6X0"/>
<dbReference type="EMBL" id="AAUX01000001">
    <property type="protein sequence ID" value="EAV47280.1"/>
    <property type="molecule type" value="Genomic_DNA"/>
</dbReference>
<gene>
    <name evidence="1" type="ORF">MB2181_04365</name>
</gene>
<organism evidence="1 2">
    <name type="scientific">Methylophilales bacterium HTCC2181</name>
    <dbReference type="NCBI Taxonomy" id="383631"/>
    <lineage>
        <taxon>Bacteria</taxon>
        <taxon>Pseudomonadati</taxon>
        <taxon>Pseudomonadota</taxon>
        <taxon>Betaproteobacteria</taxon>
        <taxon>Nitrosomonadales</taxon>
        <taxon>OM43 clade</taxon>
    </lineage>
</organism>
<reference evidence="1 2" key="1">
    <citation type="submission" date="2006-11" db="EMBL/GenBank/DDBJ databases">
        <authorList>
            <person name="Giovannoni S."/>
            <person name="Vergin K."/>
            <person name="Ferriera S."/>
            <person name="Johnson J."/>
            <person name="Kravitz S."/>
            <person name="Beeson K."/>
            <person name="Sutton G."/>
            <person name="Rogers Y.-H."/>
            <person name="Friedman R."/>
            <person name="Frazier M."/>
            <person name="Venter J.C."/>
        </authorList>
    </citation>
    <scope>NUCLEOTIDE SEQUENCE [LARGE SCALE GENOMIC DNA]</scope>
    <source>
        <strain evidence="1 2">HTCC2181</strain>
    </source>
</reference>
<proteinExistence type="predicted"/>
<sequence length="123" mass="13627">MKKSLLIILLLPSYVFAELLSVDLICRGDAVIYCEDMSPCGTEPAMEKIKIDGNTLVHKALGNHFLEIDATTVSMEELDDDGSIGFSLNVDRKTGAIEIVRGWGNPYRFIGNCELDRLEAFKS</sequence>
<evidence type="ECO:0000313" key="2">
    <source>
        <dbReference type="Proteomes" id="UP000054262"/>
    </source>
</evidence>
<dbReference type="Proteomes" id="UP000054262">
    <property type="component" value="Unassembled WGS sequence"/>
</dbReference>
<keyword evidence="2" id="KW-1185">Reference proteome</keyword>
<comment type="caution">
    <text evidence="1">The sequence shown here is derived from an EMBL/GenBank/DDBJ whole genome shotgun (WGS) entry which is preliminary data.</text>
</comment>
<protein>
    <submittedName>
        <fullName evidence="1">Uncharacterized protein</fullName>
    </submittedName>
</protein>
<evidence type="ECO:0000313" key="1">
    <source>
        <dbReference type="EMBL" id="EAV47280.1"/>
    </source>
</evidence>
<accession>A0P6X0</accession>
<name>A0P6X0_9PROT</name>